<dbReference type="PROSITE" id="PS50846">
    <property type="entry name" value="HMA_2"/>
    <property type="match status" value="1"/>
</dbReference>
<dbReference type="GO" id="GO:0046872">
    <property type="term" value="F:metal ion binding"/>
    <property type="evidence" value="ECO:0007669"/>
    <property type="project" value="InterPro"/>
</dbReference>
<dbReference type="CDD" id="cd00371">
    <property type="entry name" value="HMA"/>
    <property type="match status" value="1"/>
</dbReference>
<comment type="caution">
    <text evidence="2">The sequence shown here is derived from an EMBL/GenBank/DDBJ whole genome shotgun (WGS) entry which is preliminary data.</text>
</comment>
<dbReference type="Gene3D" id="3.30.70.100">
    <property type="match status" value="1"/>
</dbReference>
<dbReference type="STRING" id="1544416.Cocul_01887"/>
<dbReference type="Proteomes" id="UP000050517">
    <property type="component" value="Unassembled WGS sequence"/>
</dbReference>
<protein>
    <submittedName>
        <fullName evidence="2">Heavy-metal-associated domain protein</fullName>
    </submittedName>
</protein>
<organism evidence="2 3">
    <name type="scientific">Corynebacterium oculi</name>
    <dbReference type="NCBI Taxonomy" id="1544416"/>
    <lineage>
        <taxon>Bacteria</taxon>
        <taxon>Bacillati</taxon>
        <taxon>Actinomycetota</taxon>
        <taxon>Actinomycetes</taxon>
        <taxon>Mycobacteriales</taxon>
        <taxon>Corynebacteriaceae</taxon>
        <taxon>Corynebacterium</taxon>
    </lineage>
</organism>
<evidence type="ECO:0000259" key="1">
    <source>
        <dbReference type="PROSITE" id="PS50846"/>
    </source>
</evidence>
<feature type="domain" description="HMA" evidence="1">
    <location>
        <begin position="1"/>
        <end position="68"/>
    </location>
</feature>
<dbReference type="AlphaFoldDB" id="A0A0Q1AAR9"/>
<dbReference type="SUPFAM" id="SSF55008">
    <property type="entry name" value="HMA, heavy metal-associated domain"/>
    <property type="match status" value="1"/>
</dbReference>
<evidence type="ECO:0000313" key="2">
    <source>
        <dbReference type="EMBL" id="KQB83814.1"/>
    </source>
</evidence>
<sequence>MTTYTVTGMTCSHCEHAVREEVSAIPGLTVTEVSAAQGTLVLDSTEPLDEATDAAVREAVAEAGYSASRSAAR</sequence>
<proteinExistence type="predicted"/>
<dbReference type="InterPro" id="IPR006121">
    <property type="entry name" value="HMA_dom"/>
</dbReference>
<dbReference type="InterPro" id="IPR036163">
    <property type="entry name" value="HMA_dom_sf"/>
</dbReference>
<keyword evidence="3" id="KW-1185">Reference proteome</keyword>
<dbReference type="EMBL" id="LKST01000003">
    <property type="protein sequence ID" value="KQB83814.1"/>
    <property type="molecule type" value="Genomic_DNA"/>
</dbReference>
<dbReference type="Pfam" id="PF00403">
    <property type="entry name" value="HMA"/>
    <property type="match status" value="1"/>
</dbReference>
<accession>A0A0Q1AAR9</accession>
<reference evidence="2 3" key="1">
    <citation type="submission" date="2015-10" db="EMBL/GenBank/DDBJ databases">
        <title>Corynebacteirum lowii and Corynebacterium oculi species nova, derived from human clinical disease and and emended description of Corynebacterium mastiditis.</title>
        <authorList>
            <person name="Bernard K."/>
            <person name="Pacheco A.L."/>
            <person name="Mcdougall C."/>
            <person name="Burtx T."/>
            <person name="Weibe D."/>
            <person name="Tyler S."/>
            <person name="Olson A.B."/>
            <person name="Cnockaert M."/>
            <person name="Eguchi H."/>
            <person name="Kuwahara T."/>
            <person name="Nakayama-Imaohji H."/>
            <person name="Boudewijins M."/>
            <person name="Van Hoecke F."/>
            <person name="Bernier A.-M."/>
            <person name="Vandamme P."/>
        </authorList>
    </citation>
    <scope>NUCLEOTIDE SEQUENCE [LARGE SCALE GENOMIC DNA]</scope>
    <source>
        <strain evidence="2 3">NML 130210</strain>
    </source>
</reference>
<name>A0A0Q1AAR9_9CORY</name>
<evidence type="ECO:0000313" key="3">
    <source>
        <dbReference type="Proteomes" id="UP000050517"/>
    </source>
</evidence>
<gene>
    <name evidence="2" type="ORF">Cocul_01887</name>
</gene>